<feature type="compositionally biased region" description="Polar residues" evidence="1">
    <location>
        <begin position="85"/>
        <end position="101"/>
    </location>
</feature>
<gene>
    <name evidence="2" type="ORF">RN001_000537</name>
</gene>
<evidence type="ECO:0000313" key="3">
    <source>
        <dbReference type="Proteomes" id="UP001353858"/>
    </source>
</evidence>
<keyword evidence="3" id="KW-1185">Reference proteome</keyword>
<dbReference type="EMBL" id="JARPUR010000001">
    <property type="protein sequence ID" value="KAK4884266.1"/>
    <property type="molecule type" value="Genomic_DNA"/>
</dbReference>
<comment type="caution">
    <text evidence="2">The sequence shown here is derived from an EMBL/GenBank/DDBJ whole genome shotgun (WGS) entry which is preliminary data.</text>
</comment>
<dbReference type="AlphaFoldDB" id="A0AAN7SCA3"/>
<feature type="region of interest" description="Disordered" evidence="1">
    <location>
        <begin position="85"/>
        <end position="132"/>
    </location>
</feature>
<name>A0AAN7SCA3_9COLE</name>
<protein>
    <recommendedName>
        <fullName evidence="4">DUF4817 domain-containing protein</fullName>
    </recommendedName>
</protein>
<evidence type="ECO:0000256" key="1">
    <source>
        <dbReference type="SAM" id="MobiDB-lite"/>
    </source>
</evidence>
<dbReference type="Proteomes" id="UP001353858">
    <property type="component" value="Unassembled WGS sequence"/>
</dbReference>
<evidence type="ECO:0000313" key="2">
    <source>
        <dbReference type="EMBL" id="KAK4884266.1"/>
    </source>
</evidence>
<evidence type="ECO:0008006" key="4">
    <source>
        <dbReference type="Google" id="ProtNLM"/>
    </source>
</evidence>
<sequence>MNNFSNSELTIIMVYGKCDFKAAAAAKRYALLFPNRAILNRSAFSRELKKTANKRSGQGTDDNYTSNWEFFDALKFIRSSLTGDPTESNLNDSSTDNLEPPTSSTDTISDSRREFTDPITILTDKKKRKKTG</sequence>
<reference evidence="3" key="1">
    <citation type="submission" date="2023-01" db="EMBL/GenBank/DDBJ databases">
        <title>Key to firefly adult light organ development and bioluminescence: homeobox transcription factors regulate luciferase expression and transportation to peroxisome.</title>
        <authorList>
            <person name="Fu X."/>
        </authorList>
    </citation>
    <scope>NUCLEOTIDE SEQUENCE [LARGE SCALE GENOMIC DNA]</scope>
</reference>
<organism evidence="2 3">
    <name type="scientific">Aquatica leii</name>
    <dbReference type="NCBI Taxonomy" id="1421715"/>
    <lineage>
        <taxon>Eukaryota</taxon>
        <taxon>Metazoa</taxon>
        <taxon>Ecdysozoa</taxon>
        <taxon>Arthropoda</taxon>
        <taxon>Hexapoda</taxon>
        <taxon>Insecta</taxon>
        <taxon>Pterygota</taxon>
        <taxon>Neoptera</taxon>
        <taxon>Endopterygota</taxon>
        <taxon>Coleoptera</taxon>
        <taxon>Polyphaga</taxon>
        <taxon>Elateriformia</taxon>
        <taxon>Elateroidea</taxon>
        <taxon>Lampyridae</taxon>
        <taxon>Luciolinae</taxon>
        <taxon>Aquatica</taxon>
    </lineage>
</organism>
<proteinExistence type="predicted"/>
<accession>A0AAN7SCA3</accession>